<gene>
    <name evidence="2" type="ORF">g.23124</name>
</gene>
<sequence length="100" mass="11262">LTCSRVCSTKMGLFLKFAKLVFFALFVVTLFSDEAEARRKILKGRKTITREYYKAPFLPSWANVLLMGIGFLIVGVILYIALAKFILGSTTGIFLMENEV</sequence>
<protein>
    <submittedName>
        <fullName evidence="2">Uncharacterized protein</fullName>
    </submittedName>
</protein>
<name>A0A1B6H4G4_9HEMI</name>
<dbReference type="EMBL" id="GECZ01000211">
    <property type="protein sequence ID" value="JAS69558.1"/>
    <property type="molecule type" value="Transcribed_RNA"/>
</dbReference>
<dbReference type="AlphaFoldDB" id="A0A1B6H4G4"/>
<evidence type="ECO:0000256" key="1">
    <source>
        <dbReference type="SAM" id="Phobius"/>
    </source>
</evidence>
<keyword evidence="1" id="KW-1133">Transmembrane helix</keyword>
<accession>A0A1B6H4G4</accession>
<feature type="transmembrane region" description="Helical" evidence="1">
    <location>
        <begin position="61"/>
        <end position="87"/>
    </location>
</feature>
<organism evidence="2">
    <name type="scientific">Cuerna arida</name>
    <dbReference type="NCBI Taxonomy" id="1464854"/>
    <lineage>
        <taxon>Eukaryota</taxon>
        <taxon>Metazoa</taxon>
        <taxon>Ecdysozoa</taxon>
        <taxon>Arthropoda</taxon>
        <taxon>Hexapoda</taxon>
        <taxon>Insecta</taxon>
        <taxon>Pterygota</taxon>
        <taxon>Neoptera</taxon>
        <taxon>Paraneoptera</taxon>
        <taxon>Hemiptera</taxon>
        <taxon>Auchenorrhyncha</taxon>
        <taxon>Membracoidea</taxon>
        <taxon>Cicadellidae</taxon>
        <taxon>Cicadellinae</taxon>
        <taxon>Proconiini</taxon>
        <taxon>Cuerna</taxon>
    </lineage>
</organism>
<keyword evidence="1" id="KW-0812">Transmembrane</keyword>
<proteinExistence type="predicted"/>
<keyword evidence="1" id="KW-0472">Membrane</keyword>
<feature type="non-terminal residue" evidence="2">
    <location>
        <position position="1"/>
    </location>
</feature>
<evidence type="ECO:0000313" key="2">
    <source>
        <dbReference type="EMBL" id="JAS69558.1"/>
    </source>
</evidence>
<reference evidence="2" key="1">
    <citation type="submission" date="2015-11" db="EMBL/GenBank/DDBJ databases">
        <title>De novo transcriptome assembly of four potential Pierce s Disease insect vectors from Arizona vineyards.</title>
        <authorList>
            <person name="Tassone E.E."/>
        </authorList>
    </citation>
    <scope>NUCLEOTIDE SEQUENCE</scope>
</reference>